<proteinExistence type="predicted"/>
<comment type="caution">
    <text evidence="1">The sequence shown here is derived from an EMBL/GenBank/DDBJ whole genome shotgun (WGS) entry which is preliminary data.</text>
</comment>
<keyword evidence="2" id="KW-1185">Reference proteome</keyword>
<gene>
    <name evidence="1" type="ORF">KP509_21G024300</name>
</gene>
<organism evidence="1 2">
    <name type="scientific">Ceratopteris richardii</name>
    <name type="common">Triangle waterfern</name>
    <dbReference type="NCBI Taxonomy" id="49495"/>
    <lineage>
        <taxon>Eukaryota</taxon>
        <taxon>Viridiplantae</taxon>
        <taxon>Streptophyta</taxon>
        <taxon>Embryophyta</taxon>
        <taxon>Tracheophyta</taxon>
        <taxon>Polypodiopsida</taxon>
        <taxon>Polypodiidae</taxon>
        <taxon>Polypodiales</taxon>
        <taxon>Pteridineae</taxon>
        <taxon>Pteridaceae</taxon>
        <taxon>Parkerioideae</taxon>
        <taxon>Ceratopteris</taxon>
    </lineage>
</organism>
<sequence length="116" mass="13110">MFLLENFSWNTLKRATTELEKLGLLPSPPMGDHLPFTPLSTQGDHPFPSTPIHHMWDHLPFNPLHPWTTTFLSLPSPPKAQSPPLIAAMPKAVSSMVNLCKTILQFTYARPNKREN</sequence>
<accession>A0A8T2SBM3</accession>
<evidence type="ECO:0000313" key="2">
    <source>
        <dbReference type="Proteomes" id="UP000825935"/>
    </source>
</evidence>
<reference evidence="1" key="1">
    <citation type="submission" date="2021-08" db="EMBL/GenBank/DDBJ databases">
        <title>WGS assembly of Ceratopteris richardii.</title>
        <authorList>
            <person name="Marchant D.B."/>
            <person name="Chen G."/>
            <person name="Jenkins J."/>
            <person name="Shu S."/>
            <person name="Leebens-Mack J."/>
            <person name="Grimwood J."/>
            <person name="Schmutz J."/>
            <person name="Soltis P."/>
            <person name="Soltis D."/>
            <person name="Chen Z.-H."/>
        </authorList>
    </citation>
    <scope>NUCLEOTIDE SEQUENCE</scope>
    <source>
        <strain evidence="1">Whitten #5841</strain>
        <tissue evidence="1">Leaf</tissue>
    </source>
</reference>
<dbReference type="Proteomes" id="UP000825935">
    <property type="component" value="Chromosome 21"/>
</dbReference>
<evidence type="ECO:0000313" key="1">
    <source>
        <dbReference type="EMBL" id="KAH7314857.1"/>
    </source>
</evidence>
<dbReference type="AlphaFoldDB" id="A0A8T2SBM3"/>
<name>A0A8T2SBM3_CERRI</name>
<protein>
    <submittedName>
        <fullName evidence="1">Uncharacterized protein</fullName>
    </submittedName>
</protein>
<dbReference type="EMBL" id="CM035426">
    <property type="protein sequence ID" value="KAH7314857.1"/>
    <property type="molecule type" value="Genomic_DNA"/>
</dbReference>